<keyword evidence="2 4" id="KW-1005">Bacterial flagellum biogenesis</keyword>
<dbReference type="GO" id="GO:0006109">
    <property type="term" value="P:regulation of carbohydrate metabolic process"/>
    <property type="evidence" value="ECO:0007669"/>
    <property type="project" value="InterPro"/>
</dbReference>
<dbReference type="Pfam" id="PF02599">
    <property type="entry name" value="CsrA"/>
    <property type="match status" value="1"/>
</dbReference>
<dbReference type="GO" id="GO:0048027">
    <property type="term" value="F:mRNA 5'-UTR binding"/>
    <property type="evidence" value="ECO:0007669"/>
    <property type="project" value="UniProtKB-UniRule"/>
</dbReference>
<dbReference type="Gene3D" id="2.60.40.4380">
    <property type="entry name" value="Translational regulator CsrA"/>
    <property type="match status" value="1"/>
</dbReference>
<dbReference type="PANTHER" id="PTHR39190:SF1">
    <property type="entry name" value="FLAGELLAR ASSEMBLY FACTOR FLIW"/>
    <property type="match status" value="1"/>
</dbReference>
<dbReference type="GO" id="GO:0006402">
    <property type="term" value="P:mRNA catabolic process"/>
    <property type="evidence" value="ECO:0007669"/>
    <property type="project" value="InterPro"/>
</dbReference>
<dbReference type="InterPro" id="IPR003775">
    <property type="entry name" value="Flagellar_assembly_factor_FliW"/>
</dbReference>
<dbReference type="GO" id="GO:1902208">
    <property type="term" value="P:regulation of bacterial-type flagellum assembly"/>
    <property type="evidence" value="ECO:0007669"/>
    <property type="project" value="UniProtKB-UniRule"/>
</dbReference>
<evidence type="ECO:0000256" key="5">
    <source>
        <dbReference type="HAMAP-Rule" id="MF_01185"/>
    </source>
</evidence>
<keyword evidence="4" id="KW-0678">Repressor</keyword>
<dbReference type="GO" id="GO:0044780">
    <property type="term" value="P:bacterial-type flagellum assembly"/>
    <property type="evidence" value="ECO:0007669"/>
    <property type="project" value="UniProtKB-UniRule"/>
</dbReference>
<comment type="subunit">
    <text evidence="5">Interacts with translational regulator CsrA and flagellin(s).</text>
</comment>
<keyword evidence="3 4" id="KW-0810">Translation regulation</keyword>
<dbReference type="AlphaFoldDB" id="Q1MQC4"/>
<comment type="similarity">
    <text evidence="5">Belongs to the FliW family.</text>
</comment>
<gene>
    <name evidence="4" type="primary">csrA</name>
    <name evidence="5" type="synonym">fliW</name>
    <name evidence="6" type="ordered locus">LI0749</name>
</gene>
<protein>
    <recommendedName>
        <fullName evidence="4 5">Multifunctional fusion protein</fullName>
    </recommendedName>
    <domain>
        <recommendedName>
            <fullName evidence="4">Translational regulator CsrA</fullName>
        </recommendedName>
    </domain>
    <domain>
        <recommendedName>
            <fullName evidence="5">Flagellar assembly factor FliW</fullName>
        </recommendedName>
    </domain>
</protein>
<dbReference type="NCBIfam" id="NF002469">
    <property type="entry name" value="PRK01712.1"/>
    <property type="match status" value="1"/>
</dbReference>
<keyword evidence="1 4" id="KW-0963">Cytoplasm</keyword>
<dbReference type="eggNOG" id="COG1551">
    <property type="taxonomic scope" value="Bacteria"/>
</dbReference>
<comment type="similarity">
    <text evidence="4">Belongs to the CsrA/RsmA family.</text>
</comment>
<accession>Q1MQC4</accession>
<dbReference type="Gene3D" id="2.30.290.10">
    <property type="entry name" value="BH3618-like"/>
    <property type="match status" value="1"/>
</dbReference>
<evidence type="ECO:0000256" key="3">
    <source>
        <dbReference type="ARBA" id="ARBA00022845"/>
    </source>
</evidence>
<dbReference type="eggNOG" id="COG1699">
    <property type="taxonomic scope" value="Bacteria"/>
</dbReference>
<reference evidence="6 7" key="1">
    <citation type="submission" date="2005-11" db="EMBL/GenBank/DDBJ databases">
        <title>The complete genome sequence of Lawsonia intracellularis: the causative agent of proliferative enteropathy.</title>
        <authorList>
            <person name="Kaur K."/>
            <person name="Zhang Q."/>
            <person name="Beckler D."/>
            <person name="Munir S."/>
            <person name="Li L."/>
            <person name="Kinsley K."/>
            <person name="Herron L."/>
            <person name="Peterson A."/>
            <person name="May B."/>
            <person name="Singh S."/>
            <person name="Gebhart C."/>
            <person name="Kapur V."/>
        </authorList>
    </citation>
    <scope>NUCLEOTIDE SEQUENCE [LARGE SCALE GENOMIC DNA]</scope>
    <source>
        <strain evidence="6 7">PHE/MN1-00</strain>
    </source>
</reference>
<keyword evidence="4" id="KW-0694">RNA-binding</keyword>
<dbReference type="HOGENOM" id="CLU_1208570_0_0_7"/>
<dbReference type="InterPro" id="IPR003751">
    <property type="entry name" value="CsrA"/>
</dbReference>
<comment type="function">
    <text evidence="5">Acts as an anti-CsrA protein, binds CsrA and prevents it from repressing translation of its target genes, one of which is flagellin. Binds to flagellin and participates in the assembly of the flagellum.</text>
</comment>
<dbReference type="STRING" id="363253.LI0749"/>
<evidence type="ECO:0000313" key="6">
    <source>
        <dbReference type="EMBL" id="CAJ54803.1"/>
    </source>
</evidence>
<dbReference type="InterPro" id="IPR036107">
    <property type="entry name" value="CsrA_sf"/>
</dbReference>
<dbReference type="SUPFAM" id="SSF117130">
    <property type="entry name" value="CsrA-like"/>
    <property type="match status" value="1"/>
</dbReference>
<evidence type="ECO:0000313" key="7">
    <source>
        <dbReference type="Proteomes" id="UP000002430"/>
    </source>
</evidence>
<dbReference type="HAMAP" id="MF_01185">
    <property type="entry name" value="FliW"/>
    <property type="match status" value="1"/>
</dbReference>
<dbReference type="NCBIfam" id="TIGR00202">
    <property type="entry name" value="csrA"/>
    <property type="match status" value="1"/>
</dbReference>
<comment type="subcellular location">
    <subcellularLocation>
        <location evidence="4">Cytoplasm</location>
    </subcellularLocation>
</comment>
<dbReference type="Proteomes" id="UP000002430">
    <property type="component" value="Chromosome"/>
</dbReference>
<comment type="subunit">
    <text evidence="4">Homodimer; the beta-strands of each monomer intercalate to form a hydrophobic core, while the alpha-helices form wings that extend away from the core.</text>
</comment>
<evidence type="ECO:0000256" key="2">
    <source>
        <dbReference type="ARBA" id="ARBA00022795"/>
    </source>
</evidence>
<dbReference type="Pfam" id="PF02623">
    <property type="entry name" value="FliW"/>
    <property type="match status" value="1"/>
</dbReference>
<dbReference type="GO" id="GO:0045947">
    <property type="term" value="P:negative regulation of translational initiation"/>
    <property type="evidence" value="ECO:0007669"/>
    <property type="project" value="UniProtKB-UniRule"/>
</dbReference>
<dbReference type="SUPFAM" id="SSF141457">
    <property type="entry name" value="BH3618-like"/>
    <property type="match status" value="1"/>
</dbReference>
<dbReference type="GO" id="GO:0005737">
    <property type="term" value="C:cytoplasm"/>
    <property type="evidence" value="ECO:0007669"/>
    <property type="project" value="UniProtKB-SubCell"/>
</dbReference>
<keyword evidence="7" id="KW-1185">Reference proteome</keyword>
<sequence length="229" mass="25881">MELSMLILTRRAGESLYLDDNIRITILGVQGKQVKIGLDVPPEMNIYREEVYQRVKEENTLATTINNNDLIAAAQLTNKEEIIIDTRLGQQTIEPEKIINFPQGLIGFENKQKFILLQIQPASPFIILQSIDNPKLGLLVADPYSFIKHYTVQLNDTEKTILQSEVHNLAILVTMTIPKGKPDLARLNLTGPILINYDTKIGLQVPQTNLETTSHVYLYHPGEEPILNK</sequence>
<dbReference type="NCBIfam" id="NF009793">
    <property type="entry name" value="PRK13285.1-1"/>
    <property type="match status" value="1"/>
</dbReference>
<evidence type="ECO:0000256" key="1">
    <source>
        <dbReference type="ARBA" id="ARBA00022490"/>
    </source>
</evidence>
<comment type="function">
    <text evidence="4">A translational regulator that binds mRNA to regulate translation initiation and/or mRNA stability. Usually binds in the 5'-UTR at or near the Shine-Dalgarno sequence preventing ribosome-binding, thus repressing translation. Its main target seems to be the major flagellin gene, while its function is anatagonized by FliW.</text>
</comment>
<dbReference type="HAMAP" id="MF_00167">
    <property type="entry name" value="CsrA"/>
    <property type="match status" value="1"/>
</dbReference>
<proteinExistence type="inferred from homology"/>
<organism evidence="6 7">
    <name type="scientific">Lawsonia intracellularis (strain PHE/MN1-00)</name>
    <dbReference type="NCBI Taxonomy" id="363253"/>
    <lineage>
        <taxon>Bacteria</taxon>
        <taxon>Pseudomonadati</taxon>
        <taxon>Thermodesulfobacteriota</taxon>
        <taxon>Desulfovibrionia</taxon>
        <taxon>Desulfovibrionales</taxon>
        <taxon>Desulfovibrionaceae</taxon>
        <taxon>Lawsonia</taxon>
    </lineage>
</organism>
<dbReference type="InterPro" id="IPR024046">
    <property type="entry name" value="Flagellar_assmbl_FliW_dom_sf"/>
</dbReference>
<dbReference type="PANTHER" id="PTHR39190">
    <property type="entry name" value="FLAGELLAR ASSEMBLY FACTOR FLIW"/>
    <property type="match status" value="1"/>
</dbReference>
<name>Q1MQC4_LAWIP</name>
<dbReference type="EMBL" id="AM180252">
    <property type="protein sequence ID" value="CAJ54803.1"/>
    <property type="molecule type" value="Genomic_DNA"/>
</dbReference>
<dbReference type="KEGG" id="lip:LI0749"/>
<keyword evidence="5" id="KW-0143">Chaperone</keyword>
<evidence type="ECO:0000256" key="4">
    <source>
        <dbReference type="HAMAP-Rule" id="MF_00167"/>
    </source>
</evidence>